<dbReference type="InterPro" id="IPR017853">
    <property type="entry name" value="GH"/>
</dbReference>
<protein>
    <submittedName>
        <fullName evidence="2">Malto-oligosyltrehalose synthase</fullName>
        <ecNumber evidence="2">5.4.99.15</ecNumber>
    </submittedName>
</protein>
<dbReference type="InterPro" id="IPR006047">
    <property type="entry name" value="GH13_cat_dom"/>
</dbReference>
<dbReference type="PANTHER" id="PTHR10357">
    <property type="entry name" value="ALPHA-AMYLASE FAMILY MEMBER"/>
    <property type="match status" value="1"/>
</dbReference>
<dbReference type="EC" id="5.4.99.15" evidence="2"/>
<dbReference type="Gene3D" id="3.20.20.80">
    <property type="entry name" value="Glycosidases"/>
    <property type="match status" value="3"/>
</dbReference>
<feature type="domain" description="Glycosyl hydrolase family 13 catalytic" evidence="1">
    <location>
        <begin position="6"/>
        <end position="498"/>
    </location>
</feature>
<evidence type="ECO:0000313" key="2">
    <source>
        <dbReference type="EMBL" id="MFD2181269.1"/>
    </source>
</evidence>
<name>A0ABW5AEA9_9BRAD</name>
<keyword evidence="3" id="KW-1185">Reference proteome</keyword>
<evidence type="ECO:0000313" key="3">
    <source>
        <dbReference type="Proteomes" id="UP001597314"/>
    </source>
</evidence>
<reference evidence="3" key="1">
    <citation type="journal article" date="2019" name="Int. J. Syst. Evol. Microbiol.">
        <title>The Global Catalogue of Microorganisms (GCM) 10K type strain sequencing project: providing services to taxonomists for standard genome sequencing and annotation.</title>
        <authorList>
            <consortium name="The Broad Institute Genomics Platform"/>
            <consortium name="The Broad Institute Genome Sequencing Center for Infectious Disease"/>
            <person name="Wu L."/>
            <person name="Ma J."/>
        </authorList>
    </citation>
    <scope>NUCLEOTIDE SEQUENCE [LARGE SCALE GENOMIC DNA]</scope>
    <source>
        <strain evidence="3">CGMCC 1.6774</strain>
    </source>
</reference>
<comment type="caution">
    <text evidence="2">The sequence shown here is derived from an EMBL/GenBank/DDBJ whole genome shotgun (WGS) entry which is preliminary data.</text>
</comment>
<organism evidence="2 3">
    <name type="scientific">Rhodoplanes azumiensis</name>
    <dbReference type="NCBI Taxonomy" id="1897628"/>
    <lineage>
        <taxon>Bacteria</taxon>
        <taxon>Pseudomonadati</taxon>
        <taxon>Pseudomonadota</taxon>
        <taxon>Alphaproteobacteria</taxon>
        <taxon>Hyphomicrobiales</taxon>
        <taxon>Nitrobacteraceae</taxon>
        <taxon>Rhodoplanes</taxon>
    </lineage>
</organism>
<sequence>MPPVVPTATYRLQLSSTLGFDETAALVPYLKSLGVSHLYASPFLKARAGSTHGYDIVDHDALNPEFGGDAAFDRLSAALEKADIGLILDFVPNHMGVGYADNAWWLDVLEWGQRSPHAASFDIEWETLPYRPHGGLLIPILGKSYGEALDDGDLVLKYDAAEGSFSVWYFEHRLPIRPNRYGDILKTVVAEAGATDTDAGRKLLALANRFPDPNEPTREHAPAFKAELAAVPGGAAVIARGLAAYRPGAADPTRLHRLLERQHYRVAHWRVAFTEINYRRFFDINDLAGIKVENLATFDAAHRRVLALIRDGRLHGLRLDHVDGLLDPVQYARRLSRVVRAVRPGPARAQPFYIVAEKILAEGEPMPAMPGIAGTTGYDVLNDLLRVLLDDAGMPRLDALYRDILGERQDFERIVEDAKLRVLDTMLASEFTVLCRLLARIAAGHWKSRDFTFERLRAALQAYIVQFPVYRTYIGAGGQVSAEDRARIVETIARARARWYGPDVGVLDFLQEVLTLDLIAPGRQGYSIPRVRRFSAKVQQLTGPVTAKALEDTAFYRYHRLIALNEVGGEPVLPALSPGEFDYRMKARLAHPHAMVATATHDTKRGEDARMRILSIAEIAADWEAAVRRWRQRNEPLITRKPRRAPSDAHEYMLYQALIGAWPTNGAPDAGLIERLQTYAVKALREGKQETSWHNPDDAYEGAVTAFVARLLDPGASSDVLADFAEIAGRTALLGALNSLSQLGLKTTIPGVPDVYQGTELWDLSLVDPDNRRAVDFDARRSILASIGETPGWDALAASWTDGRIKLALTHRLLELRRALPAVFADGGYVPLPVEGPQAGHVLAYARTGRRDAVIVAVLRHFAPLTDGGRRWLEAEALDAAVVLDGFTVKADALRPGVAPPSGTVPAKALFGPLPVAVFEATHGARAAVTVGRRPVASRV</sequence>
<dbReference type="SUPFAM" id="SSF51445">
    <property type="entry name" value="(Trans)glycosidases"/>
    <property type="match status" value="1"/>
</dbReference>
<dbReference type="GO" id="GO:0047470">
    <property type="term" value="F:(1,4)-alpha-D-glucan 1-alpha-D-glucosylmutase activity"/>
    <property type="evidence" value="ECO:0007669"/>
    <property type="project" value="UniProtKB-EC"/>
</dbReference>
<gene>
    <name evidence="2" type="primary">treY</name>
    <name evidence="2" type="ORF">ACFSOX_03820</name>
</gene>
<keyword evidence="2" id="KW-0413">Isomerase</keyword>
<dbReference type="Pfam" id="PF00128">
    <property type="entry name" value="Alpha-amylase"/>
    <property type="match status" value="1"/>
</dbReference>
<dbReference type="Proteomes" id="UP001597314">
    <property type="component" value="Unassembled WGS sequence"/>
</dbReference>
<dbReference type="SMART" id="SM00642">
    <property type="entry name" value="Aamy"/>
    <property type="match status" value="1"/>
</dbReference>
<dbReference type="EMBL" id="JBHUIW010000003">
    <property type="protein sequence ID" value="MFD2181269.1"/>
    <property type="molecule type" value="Genomic_DNA"/>
</dbReference>
<dbReference type="InterPro" id="IPR012767">
    <property type="entry name" value="Trehalose_TreY"/>
</dbReference>
<accession>A0ABW5AEA9</accession>
<dbReference type="NCBIfam" id="TIGR02401">
    <property type="entry name" value="trehalose_TreY"/>
    <property type="match status" value="1"/>
</dbReference>
<dbReference type="CDD" id="cd11336">
    <property type="entry name" value="AmyAc_MTSase"/>
    <property type="match status" value="1"/>
</dbReference>
<dbReference type="PANTHER" id="PTHR10357:SF216">
    <property type="entry name" value="MALTOOLIGOSYL TREHALOSE SYNTHASE-RELATED"/>
    <property type="match status" value="1"/>
</dbReference>
<dbReference type="RefSeq" id="WP_378476462.1">
    <property type="nucleotide sequence ID" value="NZ_JBHUIW010000003.1"/>
</dbReference>
<evidence type="ECO:0000259" key="1">
    <source>
        <dbReference type="SMART" id="SM00642"/>
    </source>
</evidence>
<proteinExistence type="predicted"/>